<dbReference type="PANTHER" id="PTHR10677:SF3">
    <property type="entry name" value="FI07626P-RELATED"/>
    <property type="match status" value="1"/>
</dbReference>
<proteinExistence type="predicted"/>
<accession>A0AAN7MAW6</accession>
<name>A0AAN7MAW6_TRANT</name>
<gene>
    <name evidence="1" type="ORF">SAY86_000412</name>
</gene>
<dbReference type="Proteomes" id="UP001346149">
    <property type="component" value="Unassembled WGS sequence"/>
</dbReference>
<comment type="caution">
    <text evidence="1">The sequence shown here is derived from an EMBL/GenBank/DDBJ whole genome shotgun (WGS) entry which is preliminary data.</text>
</comment>
<dbReference type="GO" id="GO:0006511">
    <property type="term" value="P:ubiquitin-dependent protein catabolic process"/>
    <property type="evidence" value="ECO:0007669"/>
    <property type="project" value="TreeGrafter"/>
</dbReference>
<evidence type="ECO:0000313" key="2">
    <source>
        <dbReference type="Proteomes" id="UP001346149"/>
    </source>
</evidence>
<keyword evidence="2" id="KW-1185">Reference proteome</keyword>
<dbReference type="Pfam" id="PF23195">
    <property type="entry name" value="UBQLN1"/>
    <property type="match status" value="1"/>
</dbReference>
<dbReference type="GO" id="GO:0031593">
    <property type="term" value="F:polyubiquitin modification-dependent protein binding"/>
    <property type="evidence" value="ECO:0007669"/>
    <property type="project" value="TreeGrafter"/>
</dbReference>
<protein>
    <recommendedName>
        <fullName evidence="3">STI1 domain-containing protein</fullName>
    </recommendedName>
</protein>
<sequence length="141" mass="15639">MVPFFNLGVSWKLCKQLSDWSFIIKIWLHVKFTGGDQANTTAKSNQNQTGNVTPPVLGDVGGAGLPGINQMFTGIADASLANHLMQNPAISEIMQSLLSNPEYMKQIVNLNPQLLSMTELNPQMREMLQNPEVLRQLTSRK</sequence>
<dbReference type="AlphaFoldDB" id="A0AAN7MAW6"/>
<dbReference type="InterPro" id="IPR015496">
    <property type="entry name" value="Ubiquilin"/>
</dbReference>
<evidence type="ECO:0000313" key="1">
    <source>
        <dbReference type="EMBL" id="KAK4802209.1"/>
    </source>
</evidence>
<organism evidence="1 2">
    <name type="scientific">Trapa natans</name>
    <name type="common">Water chestnut</name>
    <dbReference type="NCBI Taxonomy" id="22666"/>
    <lineage>
        <taxon>Eukaryota</taxon>
        <taxon>Viridiplantae</taxon>
        <taxon>Streptophyta</taxon>
        <taxon>Embryophyta</taxon>
        <taxon>Tracheophyta</taxon>
        <taxon>Spermatophyta</taxon>
        <taxon>Magnoliopsida</taxon>
        <taxon>eudicotyledons</taxon>
        <taxon>Gunneridae</taxon>
        <taxon>Pentapetalae</taxon>
        <taxon>rosids</taxon>
        <taxon>malvids</taxon>
        <taxon>Myrtales</taxon>
        <taxon>Lythraceae</taxon>
        <taxon>Trapa</taxon>
    </lineage>
</organism>
<evidence type="ECO:0008006" key="3">
    <source>
        <dbReference type="Google" id="ProtNLM"/>
    </source>
</evidence>
<dbReference type="EMBL" id="JAXQNO010000002">
    <property type="protein sequence ID" value="KAK4802209.1"/>
    <property type="molecule type" value="Genomic_DNA"/>
</dbReference>
<dbReference type="GO" id="GO:0005829">
    <property type="term" value="C:cytosol"/>
    <property type="evidence" value="ECO:0007669"/>
    <property type="project" value="TreeGrafter"/>
</dbReference>
<reference evidence="1 2" key="1">
    <citation type="journal article" date="2023" name="Hortic Res">
        <title>Pangenome of water caltrop reveals structural variations and asymmetric subgenome divergence after allopolyploidization.</title>
        <authorList>
            <person name="Zhang X."/>
            <person name="Chen Y."/>
            <person name="Wang L."/>
            <person name="Yuan Y."/>
            <person name="Fang M."/>
            <person name="Shi L."/>
            <person name="Lu R."/>
            <person name="Comes H.P."/>
            <person name="Ma Y."/>
            <person name="Chen Y."/>
            <person name="Huang G."/>
            <person name="Zhou Y."/>
            <person name="Zheng Z."/>
            <person name="Qiu Y."/>
        </authorList>
    </citation>
    <scope>NUCLEOTIDE SEQUENCE [LARGE SCALE GENOMIC DNA]</scope>
    <source>
        <strain evidence="1">F231</strain>
    </source>
</reference>
<dbReference type="PANTHER" id="PTHR10677">
    <property type="entry name" value="UBIQUILIN"/>
    <property type="match status" value="1"/>
</dbReference>